<name>A0AAI8QEH2_9BRAD</name>
<feature type="transmembrane region" description="Helical" evidence="6">
    <location>
        <begin position="226"/>
        <end position="249"/>
    </location>
</feature>
<dbReference type="EMBL" id="AP012279">
    <property type="protein sequence ID" value="BAL78506.1"/>
    <property type="molecule type" value="Genomic_DNA"/>
</dbReference>
<dbReference type="KEGG" id="brs:S23_53120"/>
<feature type="transmembrane region" description="Helical" evidence="6">
    <location>
        <begin position="308"/>
        <end position="338"/>
    </location>
</feature>
<protein>
    <submittedName>
        <fullName evidence="7">Membrane protein</fullName>
    </submittedName>
</protein>
<gene>
    <name evidence="7" type="ORF">S23_53120</name>
</gene>
<sequence>MSTFEDRVFLGLIVAVSVAFGWVLWPFYGAILWGVVAAVVFAPLYRRLADIFRERRSLAAIATVMIVVTMVILPLALVGAALAREASAVYGRIQSGELDLVRSFQQIVDALPLWVTGLLDRFGLASLGGVQEKLSAALLKGSQFIAAQALDIGQSTFGFFVDLFAMLYLLFFLFRDQTTLSKRVRSAIPLRSEQLNALLLKFTIVIRATVKGNLLIALLQGALGGVMFWFLGINASLLWAVLMAFLSLLPAIGSGLVWMPVAIYLLATGATWQGIVLIAYGAFVIGLVDNFLRPMLVGQDTKMPDYVVFFSTLGGIEAFGLNGFVIGPVIAAMFIALWDIFSATRQTNDPAATIAP</sequence>
<feature type="transmembrane region" description="Helical" evidence="6">
    <location>
        <begin position="261"/>
        <end position="288"/>
    </location>
</feature>
<feature type="transmembrane region" description="Helical" evidence="6">
    <location>
        <begin position="7"/>
        <end position="24"/>
    </location>
</feature>
<dbReference type="PANTHER" id="PTHR21716">
    <property type="entry name" value="TRANSMEMBRANE PROTEIN"/>
    <property type="match status" value="1"/>
</dbReference>
<dbReference type="GO" id="GO:0016020">
    <property type="term" value="C:membrane"/>
    <property type="evidence" value="ECO:0007669"/>
    <property type="project" value="UniProtKB-SubCell"/>
</dbReference>
<dbReference type="PANTHER" id="PTHR21716:SF4">
    <property type="entry name" value="TRANSMEMBRANE PROTEIN 245"/>
    <property type="match status" value="1"/>
</dbReference>
<evidence type="ECO:0000313" key="8">
    <source>
        <dbReference type="Proteomes" id="UP000007886"/>
    </source>
</evidence>
<dbReference type="Pfam" id="PF01594">
    <property type="entry name" value="AI-2E_transport"/>
    <property type="match status" value="1"/>
</dbReference>
<feature type="transmembrane region" description="Helical" evidence="6">
    <location>
        <begin position="157"/>
        <end position="174"/>
    </location>
</feature>
<evidence type="ECO:0000256" key="3">
    <source>
        <dbReference type="ARBA" id="ARBA00022692"/>
    </source>
</evidence>
<evidence type="ECO:0000256" key="6">
    <source>
        <dbReference type="SAM" id="Phobius"/>
    </source>
</evidence>
<dbReference type="Proteomes" id="UP000007886">
    <property type="component" value="Chromosome"/>
</dbReference>
<dbReference type="RefSeq" id="WP_015687781.1">
    <property type="nucleotide sequence ID" value="NC_017082.1"/>
</dbReference>
<keyword evidence="4 6" id="KW-1133">Transmembrane helix</keyword>
<comment type="subcellular location">
    <subcellularLocation>
        <location evidence="1">Membrane</location>
        <topology evidence="1">Multi-pass membrane protein</topology>
    </subcellularLocation>
</comment>
<evidence type="ECO:0000256" key="2">
    <source>
        <dbReference type="ARBA" id="ARBA00009773"/>
    </source>
</evidence>
<accession>A0AAI8QEH2</accession>
<keyword evidence="8" id="KW-1185">Reference proteome</keyword>
<reference evidence="7 8" key="1">
    <citation type="journal article" date="2012" name="Microbes Environ.">
        <title>Complete genome sequence of Bradyrhizobium sp. S23321: insights into symbiosis evolution in soil oligotrophs.</title>
        <authorList>
            <person name="Okubo T."/>
            <person name="Tsukui T."/>
            <person name="Maita H."/>
            <person name="Okamoto S."/>
            <person name="Oshima K."/>
            <person name="Fujisawa T."/>
            <person name="Saito A."/>
            <person name="Futamata H."/>
            <person name="Hattori R."/>
            <person name="Shimomura Y."/>
            <person name="Haruta S."/>
            <person name="Morimoto S."/>
            <person name="Wang Y."/>
            <person name="Sakai Y."/>
            <person name="Hattori M."/>
            <person name="Aizawa S."/>
            <person name="Nagashima K.V.P."/>
            <person name="Masuda S."/>
            <person name="Hattori T."/>
            <person name="Yamashita A."/>
            <person name="Bao Z."/>
            <person name="Hayatsu M."/>
            <person name="Kajiya-Kanegae H."/>
            <person name="Yoshinaga I."/>
            <person name="Sakamoto K."/>
            <person name="Toyota K."/>
            <person name="Nakao M."/>
            <person name="Kohara M."/>
            <person name="Anda M."/>
            <person name="Niwa R."/>
            <person name="Jung-Hwan P."/>
            <person name="Sameshima-Saito R."/>
            <person name="Tokuda S."/>
            <person name="Yamamoto S."/>
            <person name="Yamamoto S."/>
            <person name="Yokoyama T."/>
            <person name="Akutsu T."/>
            <person name="Nakamura Y."/>
            <person name="Nakahira-Yanaka Y."/>
            <person name="Takada Hoshino Y."/>
            <person name="Hirakawa H."/>
            <person name="Mitsui H."/>
            <person name="Terasawa K."/>
            <person name="Itakura M."/>
            <person name="Sato S."/>
            <person name="Ikeda-Ohtsubo W."/>
            <person name="Sakakura N."/>
            <person name="Kaminuma E."/>
            <person name="Minamisawa K."/>
        </authorList>
    </citation>
    <scope>NUCLEOTIDE SEQUENCE [LARGE SCALE GENOMIC DNA]</scope>
    <source>
        <strain evidence="7 8">S23321</strain>
    </source>
</reference>
<feature type="transmembrane region" description="Helical" evidence="6">
    <location>
        <begin position="58"/>
        <end position="82"/>
    </location>
</feature>
<organism evidence="7 8">
    <name type="scientific">Bradyrhizobium cosmicum</name>
    <dbReference type="NCBI Taxonomy" id="1404864"/>
    <lineage>
        <taxon>Bacteria</taxon>
        <taxon>Pseudomonadati</taxon>
        <taxon>Pseudomonadota</taxon>
        <taxon>Alphaproteobacteria</taxon>
        <taxon>Hyphomicrobiales</taxon>
        <taxon>Nitrobacteraceae</taxon>
        <taxon>Bradyrhizobium</taxon>
    </lineage>
</organism>
<dbReference type="InterPro" id="IPR002549">
    <property type="entry name" value="AI-2E-like"/>
</dbReference>
<evidence type="ECO:0000313" key="7">
    <source>
        <dbReference type="EMBL" id="BAL78506.1"/>
    </source>
</evidence>
<evidence type="ECO:0000256" key="1">
    <source>
        <dbReference type="ARBA" id="ARBA00004141"/>
    </source>
</evidence>
<proteinExistence type="inferred from homology"/>
<dbReference type="AlphaFoldDB" id="A0AAI8QEH2"/>
<comment type="similarity">
    <text evidence="2">Belongs to the autoinducer-2 exporter (AI-2E) (TC 2.A.86) family.</text>
</comment>
<keyword evidence="3 6" id="KW-0812">Transmembrane</keyword>
<feature type="transmembrane region" description="Helical" evidence="6">
    <location>
        <begin position="30"/>
        <end position="46"/>
    </location>
</feature>
<evidence type="ECO:0000256" key="4">
    <source>
        <dbReference type="ARBA" id="ARBA00022989"/>
    </source>
</evidence>
<evidence type="ECO:0000256" key="5">
    <source>
        <dbReference type="ARBA" id="ARBA00023136"/>
    </source>
</evidence>
<keyword evidence="5 6" id="KW-0472">Membrane</keyword>